<keyword evidence="1" id="KW-0472">Membrane</keyword>
<dbReference type="Pfam" id="PF01476">
    <property type="entry name" value="LysM"/>
    <property type="match status" value="1"/>
</dbReference>
<evidence type="ECO:0000313" key="3">
    <source>
        <dbReference type="EMBL" id="CAB4842777.1"/>
    </source>
</evidence>
<feature type="transmembrane region" description="Helical" evidence="1">
    <location>
        <begin position="30"/>
        <end position="49"/>
    </location>
</feature>
<dbReference type="Gene3D" id="3.10.350.10">
    <property type="entry name" value="LysM domain"/>
    <property type="match status" value="1"/>
</dbReference>
<reference evidence="3" key="1">
    <citation type="submission" date="2020-05" db="EMBL/GenBank/DDBJ databases">
        <authorList>
            <person name="Chiriac C."/>
            <person name="Salcher M."/>
            <person name="Ghai R."/>
            <person name="Kavagutti S V."/>
        </authorList>
    </citation>
    <scope>NUCLEOTIDE SEQUENCE</scope>
</reference>
<evidence type="ECO:0000313" key="4">
    <source>
        <dbReference type="EMBL" id="CAB5076591.1"/>
    </source>
</evidence>
<evidence type="ECO:0000256" key="1">
    <source>
        <dbReference type="SAM" id="Phobius"/>
    </source>
</evidence>
<sequence length="121" mass="12288">MSTIALTHPSRPRVATSGFGARKLTRRGRLARLAMVLSLSIVLGAGFAMKASGGDSVGAVDGAATYFTIVVAPGESLWSIAADAAAGQAGIDVRQLVDEIVSANSLTVPDVQAGQVLRIPA</sequence>
<accession>A0A6J7BBE0</accession>
<evidence type="ECO:0000259" key="2">
    <source>
        <dbReference type="PROSITE" id="PS51782"/>
    </source>
</evidence>
<protein>
    <submittedName>
        <fullName evidence="3">Unannotated protein</fullName>
    </submittedName>
</protein>
<organism evidence="3">
    <name type="scientific">freshwater metagenome</name>
    <dbReference type="NCBI Taxonomy" id="449393"/>
    <lineage>
        <taxon>unclassified sequences</taxon>
        <taxon>metagenomes</taxon>
        <taxon>ecological metagenomes</taxon>
    </lineage>
</organism>
<dbReference type="EMBL" id="CAFBRB010000113">
    <property type="protein sequence ID" value="CAB5076591.1"/>
    <property type="molecule type" value="Genomic_DNA"/>
</dbReference>
<keyword evidence="1" id="KW-1133">Transmembrane helix</keyword>
<dbReference type="InterPro" id="IPR018392">
    <property type="entry name" value="LysM"/>
</dbReference>
<dbReference type="SMART" id="SM00257">
    <property type="entry name" value="LysM"/>
    <property type="match status" value="1"/>
</dbReference>
<dbReference type="InterPro" id="IPR036779">
    <property type="entry name" value="LysM_dom_sf"/>
</dbReference>
<dbReference type="CDD" id="cd00118">
    <property type="entry name" value="LysM"/>
    <property type="match status" value="1"/>
</dbReference>
<keyword evidence="1" id="KW-0812">Transmembrane</keyword>
<dbReference type="PROSITE" id="PS51782">
    <property type="entry name" value="LYSM"/>
    <property type="match status" value="1"/>
</dbReference>
<gene>
    <name evidence="3" type="ORF">UFOPK3241_00721</name>
    <name evidence="4" type="ORF">UFOPK4401_00994</name>
</gene>
<name>A0A6J7BBE0_9ZZZZ</name>
<dbReference type="EMBL" id="CAFAZX010000033">
    <property type="protein sequence ID" value="CAB4842777.1"/>
    <property type="molecule type" value="Genomic_DNA"/>
</dbReference>
<dbReference type="AlphaFoldDB" id="A0A6J7BBE0"/>
<proteinExistence type="predicted"/>
<feature type="domain" description="LysM" evidence="2">
    <location>
        <begin position="67"/>
        <end position="119"/>
    </location>
</feature>